<dbReference type="Proteomes" id="UP000198742">
    <property type="component" value="Unassembled WGS sequence"/>
</dbReference>
<feature type="transmembrane region" description="Helical" evidence="5">
    <location>
        <begin position="388"/>
        <end position="408"/>
    </location>
</feature>
<sequence>MTQTRAASPDFGVVVVRRGADATTILTVYLLLLWLIPTSMVVPALGSAGSPSSLMGVACFFWWAWSHVQRSGPTGQPFQLMRVAVLAWLVVMVIVYAHAMSGPIPRDEISVADNGMLRLLGLAGVLLLAHDGITSPARLHLLLRRLAMAAGAVAILGLLQYLTHRLLVDQLSIPGLTRASLGDELGSRSGFARPSGTSTSPIEYGVVLALALPIMIALAGSQQRHRFLFRLLLVPAVASIYFSVSRSAYLCTLVGLLVMAIAWNNRQRLQALALLMVASTAVYVSVPGLLGAIRGLFSNAGKDPSVASRTGSYDVAGRFIADSPLLGRGFGTFLPKYWILDNGYLGLLIEGGILGLAGLLVVTATGVLAARRAKARASHQDDRQLAHAVLASIIAAAAGTAFFDIFAFPQSAGGLFLMLGLAGAMRRLSEPAVAT</sequence>
<keyword evidence="2 5" id="KW-0812">Transmembrane</keyword>
<dbReference type="PANTHER" id="PTHR37422">
    <property type="entry name" value="TEICHURONIC ACID BIOSYNTHESIS PROTEIN TUAE"/>
    <property type="match status" value="1"/>
</dbReference>
<feature type="transmembrane region" description="Helical" evidence="5">
    <location>
        <begin position="141"/>
        <end position="162"/>
    </location>
</feature>
<dbReference type="PANTHER" id="PTHR37422:SF23">
    <property type="entry name" value="TEICHURONIC ACID BIOSYNTHESIS PROTEIN TUAE"/>
    <property type="match status" value="1"/>
</dbReference>
<feature type="transmembrane region" description="Helical" evidence="5">
    <location>
        <begin position="248"/>
        <end position="265"/>
    </location>
</feature>
<feature type="transmembrane region" description="Helical" evidence="5">
    <location>
        <begin position="111"/>
        <end position="129"/>
    </location>
</feature>
<feature type="transmembrane region" description="Helical" evidence="5">
    <location>
        <begin position="272"/>
        <end position="293"/>
    </location>
</feature>
<keyword evidence="8" id="KW-1185">Reference proteome</keyword>
<keyword evidence="3 5" id="KW-1133">Transmembrane helix</keyword>
<evidence type="ECO:0000256" key="3">
    <source>
        <dbReference type="ARBA" id="ARBA00022989"/>
    </source>
</evidence>
<feature type="domain" description="O-antigen ligase-related" evidence="6">
    <location>
        <begin position="232"/>
        <end position="359"/>
    </location>
</feature>
<keyword evidence="4 5" id="KW-0472">Membrane</keyword>
<feature type="transmembrane region" description="Helical" evidence="5">
    <location>
        <begin position="80"/>
        <end position="99"/>
    </location>
</feature>
<evidence type="ECO:0000256" key="4">
    <source>
        <dbReference type="ARBA" id="ARBA00023136"/>
    </source>
</evidence>
<gene>
    <name evidence="7" type="ORF">SAMN04489844_0544</name>
</gene>
<dbReference type="STRING" id="402596.SAMN04489844_0544"/>
<feature type="transmembrane region" description="Helical" evidence="5">
    <location>
        <begin position="26"/>
        <end position="46"/>
    </location>
</feature>
<keyword evidence="7" id="KW-0436">Ligase</keyword>
<feature type="transmembrane region" description="Helical" evidence="5">
    <location>
        <begin position="344"/>
        <end position="368"/>
    </location>
</feature>
<dbReference type="GO" id="GO:0016874">
    <property type="term" value="F:ligase activity"/>
    <property type="evidence" value="ECO:0007669"/>
    <property type="project" value="UniProtKB-KW"/>
</dbReference>
<feature type="transmembrane region" description="Helical" evidence="5">
    <location>
        <begin position="227"/>
        <end position="242"/>
    </location>
</feature>
<dbReference type="EMBL" id="FNRT01000002">
    <property type="protein sequence ID" value="SEB56621.1"/>
    <property type="molecule type" value="Genomic_DNA"/>
</dbReference>
<feature type="transmembrane region" description="Helical" evidence="5">
    <location>
        <begin position="52"/>
        <end position="68"/>
    </location>
</feature>
<evidence type="ECO:0000256" key="5">
    <source>
        <dbReference type="SAM" id="Phobius"/>
    </source>
</evidence>
<dbReference type="InterPro" id="IPR051533">
    <property type="entry name" value="WaaL-like"/>
</dbReference>
<evidence type="ECO:0000259" key="6">
    <source>
        <dbReference type="Pfam" id="PF04932"/>
    </source>
</evidence>
<comment type="subcellular location">
    <subcellularLocation>
        <location evidence="1">Membrane</location>
        <topology evidence="1">Multi-pass membrane protein</topology>
    </subcellularLocation>
</comment>
<evidence type="ECO:0000313" key="8">
    <source>
        <dbReference type="Proteomes" id="UP000198742"/>
    </source>
</evidence>
<dbReference type="Pfam" id="PF04932">
    <property type="entry name" value="Wzy_C"/>
    <property type="match status" value="1"/>
</dbReference>
<reference evidence="8" key="1">
    <citation type="submission" date="2016-10" db="EMBL/GenBank/DDBJ databases">
        <authorList>
            <person name="Varghese N."/>
            <person name="Submissions S."/>
        </authorList>
    </citation>
    <scope>NUCLEOTIDE SEQUENCE [LARGE SCALE GENOMIC DNA]</scope>
    <source>
        <strain evidence="8">DSM 22017</strain>
    </source>
</reference>
<name>A0A1H4KDP4_9ACTN</name>
<dbReference type="InterPro" id="IPR007016">
    <property type="entry name" value="O-antigen_ligase-rel_domated"/>
</dbReference>
<dbReference type="OrthoDB" id="5243524at2"/>
<evidence type="ECO:0000256" key="1">
    <source>
        <dbReference type="ARBA" id="ARBA00004141"/>
    </source>
</evidence>
<dbReference type="AlphaFoldDB" id="A0A1H4KDP4"/>
<accession>A0A1H4KDP4</accession>
<protein>
    <submittedName>
        <fullName evidence="7">O-antigen ligase</fullName>
    </submittedName>
</protein>
<evidence type="ECO:0000313" key="7">
    <source>
        <dbReference type="EMBL" id="SEB56621.1"/>
    </source>
</evidence>
<evidence type="ECO:0000256" key="2">
    <source>
        <dbReference type="ARBA" id="ARBA00022692"/>
    </source>
</evidence>
<dbReference type="GO" id="GO:0016020">
    <property type="term" value="C:membrane"/>
    <property type="evidence" value="ECO:0007669"/>
    <property type="project" value="UniProtKB-SubCell"/>
</dbReference>
<organism evidence="7 8">
    <name type="scientific">Nocardioides exalbidus</name>
    <dbReference type="NCBI Taxonomy" id="402596"/>
    <lineage>
        <taxon>Bacteria</taxon>
        <taxon>Bacillati</taxon>
        <taxon>Actinomycetota</taxon>
        <taxon>Actinomycetes</taxon>
        <taxon>Propionibacteriales</taxon>
        <taxon>Nocardioidaceae</taxon>
        <taxon>Nocardioides</taxon>
    </lineage>
</organism>
<feature type="transmembrane region" description="Helical" evidence="5">
    <location>
        <begin position="202"/>
        <end position="220"/>
    </location>
</feature>
<proteinExistence type="predicted"/>